<evidence type="ECO:0000259" key="9">
    <source>
        <dbReference type="Pfam" id="PF02852"/>
    </source>
</evidence>
<evidence type="ECO:0000256" key="1">
    <source>
        <dbReference type="ARBA" id="ARBA00007532"/>
    </source>
</evidence>
<comment type="catalytic activity">
    <reaction evidence="8">
        <text>N(6)-[(R)-dihydrolipoyl]-L-lysyl-[protein] + NAD(+) = N(6)-[(R)-lipoyl]-L-lysyl-[protein] + NADH + H(+)</text>
        <dbReference type="Rhea" id="RHEA:15045"/>
        <dbReference type="Rhea" id="RHEA-COMP:10474"/>
        <dbReference type="Rhea" id="RHEA-COMP:10475"/>
        <dbReference type="ChEBI" id="CHEBI:15378"/>
        <dbReference type="ChEBI" id="CHEBI:57540"/>
        <dbReference type="ChEBI" id="CHEBI:57945"/>
        <dbReference type="ChEBI" id="CHEBI:83099"/>
        <dbReference type="ChEBI" id="CHEBI:83100"/>
        <dbReference type="EC" id="1.8.1.4"/>
    </reaction>
</comment>
<dbReference type="GO" id="GO:0004148">
    <property type="term" value="F:dihydrolipoyl dehydrogenase (NADH) activity"/>
    <property type="evidence" value="ECO:0007669"/>
    <property type="project" value="UniProtKB-EC"/>
</dbReference>
<evidence type="ECO:0000256" key="7">
    <source>
        <dbReference type="ARBA" id="ARBA00023284"/>
    </source>
</evidence>
<sequence>MSTADTYDLIVLGGGMAGLPVSIRGARSGLKTALIEDGDLGGTCLNRGCIPTKTMIRSAEVAHLVDRAEEFGIVREGEARTDMEAVVERKRRVLEGIREGAYTNVENTEGLDLVEGRGVFESPTEIAVNDRVLTADTIVVNTGARPTKPPIEGLDEVPTLDSTSALELSEVPRHLAVVGGGYVGCEYAQLYERLGADVTVFQRGDRLLPGEEPDVSTVIREAFESEGIDVRTNATVERLESTGSGIEVSATEGGRTTTVDASHVLIATGRRPNSDEIGLEATDVETDEGGFIEVDEQFRTAEDSIRALGDVVGGPMFTHSARDDAALLHRHLVEGETIDARDRIVPHAVFTDPQVGRVGLTEEQANERGYEVAVGRSDYADQGKPKALGLTEGFVKIVSDADSGEILGGHVVGEQGADLIHEIVIAMKLGGTARDVAETIHVHPTLPEVVNAAAGGVHRPS</sequence>
<reference evidence="11 12" key="1">
    <citation type="journal article" date="2019" name="Int. J. Syst. Evol. Microbiol.">
        <title>The Global Catalogue of Microorganisms (GCM) 10K type strain sequencing project: providing services to taxonomists for standard genome sequencing and annotation.</title>
        <authorList>
            <consortium name="The Broad Institute Genomics Platform"/>
            <consortium name="The Broad Institute Genome Sequencing Center for Infectious Disease"/>
            <person name="Wu L."/>
            <person name="Ma J."/>
        </authorList>
    </citation>
    <scope>NUCLEOTIDE SEQUENCE [LARGE SCALE GENOMIC DNA]</scope>
    <source>
        <strain evidence="11 12">PSR21</strain>
    </source>
</reference>
<protein>
    <recommendedName>
        <fullName evidence="8">Dihydrolipoyl dehydrogenase</fullName>
        <ecNumber evidence="8">1.8.1.4</ecNumber>
    </recommendedName>
</protein>
<dbReference type="PRINTS" id="PR00368">
    <property type="entry name" value="FADPNR"/>
</dbReference>
<dbReference type="Gene3D" id="3.50.50.60">
    <property type="entry name" value="FAD/NAD(P)-binding domain"/>
    <property type="match status" value="2"/>
</dbReference>
<dbReference type="PIRSF" id="PIRSF000350">
    <property type="entry name" value="Mercury_reductase_MerA"/>
    <property type="match status" value="1"/>
</dbReference>
<comment type="miscellaneous">
    <text evidence="8">The active site is a redox-active disulfide bond.</text>
</comment>
<dbReference type="SUPFAM" id="SSF51905">
    <property type="entry name" value="FAD/NAD(P)-binding domain"/>
    <property type="match status" value="1"/>
</dbReference>
<keyword evidence="4" id="KW-0521">NADP</keyword>
<keyword evidence="5 8" id="KW-0560">Oxidoreductase</keyword>
<keyword evidence="3 8" id="KW-0274">FAD</keyword>
<proteinExistence type="inferred from homology"/>
<dbReference type="PRINTS" id="PR00411">
    <property type="entry name" value="PNDRDTASEI"/>
</dbReference>
<dbReference type="InterPro" id="IPR004099">
    <property type="entry name" value="Pyr_nucl-diS_OxRdtase_dimer"/>
</dbReference>
<organism evidence="11 12">
    <name type="scientific">Halomarina halobia</name>
    <dbReference type="NCBI Taxonomy" id="3033386"/>
    <lineage>
        <taxon>Archaea</taxon>
        <taxon>Methanobacteriati</taxon>
        <taxon>Methanobacteriota</taxon>
        <taxon>Stenosarchaea group</taxon>
        <taxon>Halobacteria</taxon>
        <taxon>Halobacteriales</taxon>
        <taxon>Natronomonadaceae</taxon>
        <taxon>Halomarina</taxon>
    </lineage>
</organism>
<accession>A0ABD6ADQ5</accession>
<keyword evidence="6" id="KW-1015">Disulfide bond</keyword>
<dbReference type="Pfam" id="PF02852">
    <property type="entry name" value="Pyr_redox_dim"/>
    <property type="match status" value="1"/>
</dbReference>
<dbReference type="InterPro" id="IPR006258">
    <property type="entry name" value="Lipoamide_DH"/>
</dbReference>
<comment type="cofactor">
    <cofactor evidence="8">
        <name>FAD</name>
        <dbReference type="ChEBI" id="CHEBI:57692"/>
    </cofactor>
    <text evidence="8">Binds 1 FAD per subunit.</text>
</comment>
<keyword evidence="8" id="KW-0520">NAD</keyword>
<dbReference type="AlphaFoldDB" id="A0ABD6ADQ5"/>
<evidence type="ECO:0000256" key="3">
    <source>
        <dbReference type="ARBA" id="ARBA00022827"/>
    </source>
</evidence>
<evidence type="ECO:0000313" key="12">
    <source>
        <dbReference type="Proteomes" id="UP001596547"/>
    </source>
</evidence>
<dbReference type="RefSeq" id="WP_276306601.1">
    <property type="nucleotide sequence ID" value="NZ_CP119993.1"/>
</dbReference>
<dbReference type="Pfam" id="PF07992">
    <property type="entry name" value="Pyr_redox_2"/>
    <property type="match status" value="1"/>
</dbReference>
<dbReference type="EC" id="1.8.1.4" evidence="8"/>
<keyword evidence="2 8" id="KW-0285">Flavoprotein</keyword>
<dbReference type="PANTHER" id="PTHR43014:SF4">
    <property type="entry name" value="PYRIDINE NUCLEOTIDE-DISULFIDE OXIDOREDUCTASE RCLA-RELATED"/>
    <property type="match status" value="1"/>
</dbReference>
<dbReference type="PANTHER" id="PTHR43014">
    <property type="entry name" value="MERCURIC REDUCTASE"/>
    <property type="match status" value="1"/>
</dbReference>
<dbReference type="FunFam" id="3.30.390.30:FF:000001">
    <property type="entry name" value="Dihydrolipoyl dehydrogenase"/>
    <property type="match status" value="1"/>
</dbReference>
<dbReference type="InterPro" id="IPR036188">
    <property type="entry name" value="FAD/NAD-bd_sf"/>
</dbReference>
<dbReference type="Gene3D" id="3.30.390.30">
    <property type="match status" value="1"/>
</dbReference>
<name>A0ABD6ADQ5_9EURY</name>
<evidence type="ECO:0000256" key="8">
    <source>
        <dbReference type="RuleBase" id="RU003692"/>
    </source>
</evidence>
<comment type="similarity">
    <text evidence="1 8">Belongs to the class-I pyridine nucleotide-disulfide oxidoreductase family.</text>
</comment>
<keyword evidence="7 8" id="KW-0676">Redox-active center</keyword>
<keyword evidence="12" id="KW-1185">Reference proteome</keyword>
<gene>
    <name evidence="11" type="primary">lpdA</name>
    <name evidence="11" type="ORF">ACFQPE_17410</name>
</gene>
<dbReference type="SUPFAM" id="SSF55424">
    <property type="entry name" value="FAD/NAD-linked reductases, dimerisation (C-terminal) domain"/>
    <property type="match status" value="1"/>
</dbReference>
<dbReference type="PROSITE" id="PS00076">
    <property type="entry name" value="PYRIDINE_REDOX_1"/>
    <property type="match status" value="1"/>
</dbReference>
<dbReference type="EMBL" id="JBHTBF010000003">
    <property type="protein sequence ID" value="MFC7318557.1"/>
    <property type="molecule type" value="Genomic_DNA"/>
</dbReference>
<evidence type="ECO:0000256" key="4">
    <source>
        <dbReference type="ARBA" id="ARBA00022857"/>
    </source>
</evidence>
<dbReference type="NCBIfam" id="TIGR01350">
    <property type="entry name" value="lipoamide_DH"/>
    <property type="match status" value="1"/>
</dbReference>
<dbReference type="InterPro" id="IPR023753">
    <property type="entry name" value="FAD/NAD-binding_dom"/>
</dbReference>
<evidence type="ECO:0000256" key="6">
    <source>
        <dbReference type="ARBA" id="ARBA00023157"/>
    </source>
</evidence>
<comment type="caution">
    <text evidence="11">The sequence shown here is derived from an EMBL/GenBank/DDBJ whole genome shotgun (WGS) entry which is preliminary data.</text>
</comment>
<feature type="domain" description="FAD/NAD(P)-binding" evidence="10">
    <location>
        <begin position="7"/>
        <end position="325"/>
    </location>
</feature>
<dbReference type="InterPro" id="IPR016156">
    <property type="entry name" value="FAD/NAD-linked_Rdtase_dimer_sf"/>
</dbReference>
<evidence type="ECO:0000259" key="10">
    <source>
        <dbReference type="Pfam" id="PF07992"/>
    </source>
</evidence>
<dbReference type="GeneID" id="79317258"/>
<feature type="domain" description="Pyridine nucleotide-disulphide oxidoreductase dimerisation" evidence="9">
    <location>
        <begin position="345"/>
        <end position="453"/>
    </location>
</feature>
<evidence type="ECO:0000256" key="2">
    <source>
        <dbReference type="ARBA" id="ARBA00022630"/>
    </source>
</evidence>
<dbReference type="Proteomes" id="UP001596547">
    <property type="component" value="Unassembled WGS sequence"/>
</dbReference>
<evidence type="ECO:0000256" key="5">
    <source>
        <dbReference type="ARBA" id="ARBA00023002"/>
    </source>
</evidence>
<dbReference type="InterPro" id="IPR012999">
    <property type="entry name" value="Pyr_OxRdtase_I_AS"/>
</dbReference>
<dbReference type="InterPro" id="IPR001100">
    <property type="entry name" value="Pyr_nuc-diS_OxRdtase"/>
</dbReference>
<evidence type="ECO:0000313" key="11">
    <source>
        <dbReference type="EMBL" id="MFC7318557.1"/>
    </source>
</evidence>